<reference evidence="1" key="1">
    <citation type="submission" date="2014-11" db="EMBL/GenBank/DDBJ databases">
        <authorList>
            <person name="Amaro Gonzalez C."/>
        </authorList>
    </citation>
    <scope>NUCLEOTIDE SEQUENCE</scope>
</reference>
<proteinExistence type="predicted"/>
<evidence type="ECO:0000313" key="1">
    <source>
        <dbReference type="EMBL" id="JAH90836.1"/>
    </source>
</evidence>
<dbReference type="EMBL" id="GBXM01017741">
    <property type="protein sequence ID" value="JAH90836.1"/>
    <property type="molecule type" value="Transcribed_RNA"/>
</dbReference>
<name>A0A0E9WKN4_ANGAN</name>
<protein>
    <submittedName>
        <fullName evidence="1">Uncharacterized protein</fullName>
    </submittedName>
</protein>
<accession>A0A0E9WKN4</accession>
<organism evidence="1">
    <name type="scientific">Anguilla anguilla</name>
    <name type="common">European freshwater eel</name>
    <name type="synonym">Muraena anguilla</name>
    <dbReference type="NCBI Taxonomy" id="7936"/>
    <lineage>
        <taxon>Eukaryota</taxon>
        <taxon>Metazoa</taxon>
        <taxon>Chordata</taxon>
        <taxon>Craniata</taxon>
        <taxon>Vertebrata</taxon>
        <taxon>Euteleostomi</taxon>
        <taxon>Actinopterygii</taxon>
        <taxon>Neopterygii</taxon>
        <taxon>Teleostei</taxon>
        <taxon>Anguilliformes</taxon>
        <taxon>Anguillidae</taxon>
        <taxon>Anguilla</taxon>
    </lineage>
</organism>
<reference evidence="1" key="2">
    <citation type="journal article" date="2015" name="Fish Shellfish Immunol.">
        <title>Early steps in the European eel (Anguilla anguilla)-Vibrio vulnificus interaction in the gills: Role of the RtxA13 toxin.</title>
        <authorList>
            <person name="Callol A."/>
            <person name="Pajuelo D."/>
            <person name="Ebbesson L."/>
            <person name="Teles M."/>
            <person name="MacKenzie S."/>
            <person name="Amaro C."/>
        </authorList>
    </citation>
    <scope>NUCLEOTIDE SEQUENCE</scope>
</reference>
<dbReference type="AlphaFoldDB" id="A0A0E9WKN4"/>
<sequence length="61" mass="7059">MSLEELNLKSDKHLCKPLIGWEIQQELSITHGLKLIKTLCTRKSFHLVSNYAVFKMDSKDV</sequence>